<sequence length="94" mass="10273">MLSLALIDLSAQLPGFILMLLQTSVSLSARSTGDAIRAVRSMFCLDQPSRGMFNSLKGLHPGSLASRQRIAWVFGNFKLQAPCRVRTQMHLSGP</sequence>
<dbReference type="EMBL" id="VDMD01000010">
    <property type="protein sequence ID" value="TRM63248.1"/>
    <property type="molecule type" value="Genomic_DNA"/>
</dbReference>
<comment type="caution">
    <text evidence="1">The sequence shown here is derived from an EMBL/GenBank/DDBJ whole genome shotgun (WGS) entry which is preliminary data.</text>
</comment>
<dbReference type="Proteomes" id="UP000320762">
    <property type="component" value="Unassembled WGS sequence"/>
</dbReference>
<dbReference type="AlphaFoldDB" id="A0A550CEL1"/>
<name>A0A550CEL1_9AGAR</name>
<organism evidence="1 2">
    <name type="scientific">Schizophyllum amplum</name>
    <dbReference type="NCBI Taxonomy" id="97359"/>
    <lineage>
        <taxon>Eukaryota</taxon>
        <taxon>Fungi</taxon>
        <taxon>Dikarya</taxon>
        <taxon>Basidiomycota</taxon>
        <taxon>Agaricomycotina</taxon>
        <taxon>Agaricomycetes</taxon>
        <taxon>Agaricomycetidae</taxon>
        <taxon>Agaricales</taxon>
        <taxon>Schizophyllaceae</taxon>
        <taxon>Schizophyllum</taxon>
    </lineage>
</organism>
<keyword evidence="2" id="KW-1185">Reference proteome</keyword>
<evidence type="ECO:0000313" key="2">
    <source>
        <dbReference type="Proteomes" id="UP000320762"/>
    </source>
</evidence>
<accession>A0A550CEL1</accession>
<proteinExistence type="predicted"/>
<reference evidence="1 2" key="1">
    <citation type="journal article" date="2019" name="New Phytol.">
        <title>Comparative genomics reveals unique wood-decay strategies and fruiting body development in the Schizophyllaceae.</title>
        <authorList>
            <person name="Almasi E."/>
            <person name="Sahu N."/>
            <person name="Krizsan K."/>
            <person name="Balint B."/>
            <person name="Kovacs G.M."/>
            <person name="Kiss B."/>
            <person name="Cseklye J."/>
            <person name="Drula E."/>
            <person name="Henrissat B."/>
            <person name="Nagy I."/>
            <person name="Chovatia M."/>
            <person name="Adam C."/>
            <person name="LaButti K."/>
            <person name="Lipzen A."/>
            <person name="Riley R."/>
            <person name="Grigoriev I.V."/>
            <person name="Nagy L.G."/>
        </authorList>
    </citation>
    <scope>NUCLEOTIDE SEQUENCE [LARGE SCALE GENOMIC DNA]</scope>
    <source>
        <strain evidence="1 2">NL-1724</strain>
    </source>
</reference>
<gene>
    <name evidence="1" type="ORF">BD626DRAFT_35583</name>
</gene>
<evidence type="ECO:0000313" key="1">
    <source>
        <dbReference type="EMBL" id="TRM63248.1"/>
    </source>
</evidence>
<protein>
    <submittedName>
        <fullName evidence="1">Uncharacterized protein</fullName>
    </submittedName>
</protein>